<dbReference type="UniPathway" id="UPA00053">
    <property type="reaction ID" value="UER00090"/>
</dbReference>
<evidence type="ECO:0000256" key="12">
    <source>
        <dbReference type="RuleBase" id="RU000605"/>
    </source>
</evidence>
<reference evidence="14 15" key="1">
    <citation type="submission" date="2018-11" db="EMBL/GenBank/DDBJ databases">
        <authorList>
            <consortium name="Pathogen Informatics"/>
        </authorList>
    </citation>
    <scope>NUCLEOTIDE SEQUENCE [LARGE SCALE GENOMIC DNA]</scope>
    <source>
        <strain evidence="14 15">NCTC10327</strain>
    </source>
</reference>
<evidence type="ECO:0000256" key="2">
    <source>
        <dbReference type="ARBA" id="ARBA00008014"/>
    </source>
</evidence>
<feature type="binding site" evidence="11">
    <location>
        <begin position="144"/>
        <end position="146"/>
    </location>
    <ligand>
        <name>FMN</name>
        <dbReference type="ChEBI" id="CHEBI:58210"/>
    </ligand>
</feature>
<keyword evidence="4 11" id="KW-0028">Amino-acid biosynthesis</keyword>
<evidence type="ECO:0000256" key="1">
    <source>
        <dbReference type="ARBA" id="ARBA00005044"/>
    </source>
</evidence>
<evidence type="ECO:0000313" key="15">
    <source>
        <dbReference type="Proteomes" id="UP000269974"/>
    </source>
</evidence>
<comment type="catalytic activity">
    <reaction evidence="11 12">
        <text>5-O-(1-carboxyvinyl)-3-phosphoshikimate = chorismate + phosphate</text>
        <dbReference type="Rhea" id="RHEA:21020"/>
        <dbReference type="ChEBI" id="CHEBI:29748"/>
        <dbReference type="ChEBI" id="CHEBI:43474"/>
        <dbReference type="ChEBI" id="CHEBI:57701"/>
        <dbReference type="EC" id="4.2.3.5"/>
    </reaction>
</comment>
<feature type="binding site" evidence="11">
    <location>
        <position position="40"/>
    </location>
    <ligand>
        <name>NADP(+)</name>
        <dbReference type="ChEBI" id="CHEBI:58349"/>
    </ligand>
</feature>
<dbReference type="FunFam" id="3.60.150.10:FF:000002">
    <property type="entry name" value="Chorismate synthase"/>
    <property type="match status" value="1"/>
</dbReference>
<comment type="similarity">
    <text evidence="2 11 12">Belongs to the chorismate synthase family.</text>
</comment>
<dbReference type="EMBL" id="UYIO01000001">
    <property type="protein sequence ID" value="VDG76429.1"/>
    <property type="molecule type" value="Genomic_DNA"/>
</dbReference>
<comment type="cofactor">
    <cofactor evidence="11 12">
        <name>FMNH2</name>
        <dbReference type="ChEBI" id="CHEBI:57618"/>
    </cofactor>
    <text evidence="11 12">Reduced FMN (FMNH(2)).</text>
</comment>
<evidence type="ECO:0000256" key="6">
    <source>
        <dbReference type="ARBA" id="ARBA00022643"/>
    </source>
</evidence>
<evidence type="ECO:0000256" key="4">
    <source>
        <dbReference type="ARBA" id="ARBA00022605"/>
    </source>
</evidence>
<dbReference type="InterPro" id="IPR020541">
    <property type="entry name" value="Chorismate_synthase_CS"/>
</dbReference>
<feature type="compositionally biased region" description="Basic and acidic residues" evidence="13">
    <location>
        <begin position="98"/>
        <end position="113"/>
    </location>
</feature>
<evidence type="ECO:0000256" key="7">
    <source>
        <dbReference type="ARBA" id="ARBA00022827"/>
    </source>
</evidence>
<dbReference type="RefSeq" id="WP_185934016.1">
    <property type="nucleotide sequence ID" value="NZ_UYIO01000001.1"/>
</dbReference>
<evidence type="ECO:0000256" key="9">
    <source>
        <dbReference type="ARBA" id="ARBA00023141"/>
    </source>
</evidence>
<dbReference type="NCBIfam" id="NF003793">
    <property type="entry name" value="PRK05382.1"/>
    <property type="match status" value="1"/>
</dbReference>
<dbReference type="PIRSF" id="PIRSF001456">
    <property type="entry name" value="Chorismate_synth"/>
    <property type="match status" value="1"/>
</dbReference>
<organism evidence="14 15">
    <name type="scientific">Actinobaculum suis</name>
    <dbReference type="NCBI Taxonomy" id="1657"/>
    <lineage>
        <taxon>Bacteria</taxon>
        <taxon>Bacillati</taxon>
        <taxon>Actinomycetota</taxon>
        <taxon>Actinomycetes</taxon>
        <taxon>Actinomycetales</taxon>
        <taxon>Actinomycetaceae</taxon>
        <taxon>Actinobaculum</taxon>
    </lineage>
</organism>
<keyword evidence="7 11" id="KW-0274">FAD</keyword>
<dbReference type="InterPro" id="IPR000453">
    <property type="entry name" value="Chorismate_synth"/>
</dbReference>
<dbReference type="PANTHER" id="PTHR21085:SF0">
    <property type="entry name" value="CHORISMATE SYNTHASE"/>
    <property type="match status" value="1"/>
</dbReference>
<dbReference type="SUPFAM" id="SSF103263">
    <property type="entry name" value="Chorismate synthase, AroC"/>
    <property type="match status" value="1"/>
</dbReference>
<evidence type="ECO:0000256" key="10">
    <source>
        <dbReference type="ARBA" id="ARBA00023239"/>
    </source>
</evidence>
<dbReference type="InterPro" id="IPR035904">
    <property type="entry name" value="Chorismate_synth_AroC_sf"/>
</dbReference>
<comment type="subunit">
    <text evidence="11">Homotetramer.</text>
</comment>
<dbReference type="GO" id="GO:0008652">
    <property type="term" value="P:amino acid biosynthetic process"/>
    <property type="evidence" value="ECO:0007669"/>
    <property type="project" value="UniProtKB-KW"/>
</dbReference>
<dbReference type="Pfam" id="PF01264">
    <property type="entry name" value="Chorismate_synt"/>
    <property type="match status" value="1"/>
</dbReference>
<protein>
    <recommendedName>
        <fullName evidence="3 11">Chorismate synthase</fullName>
        <shortName evidence="11">CS</shortName>
        <ecNumber evidence="3 11">4.2.3.5</ecNumber>
    </recommendedName>
    <alternativeName>
        <fullName evidence="11">5-enolpyruvylshikimate-3-phosphate phospholyase</fullName>
    </alternativeName>
</protein>
<evidence type="ECO:0000256" key="8">
    <source>
        <dbReference type="ARBA" id="ARBA00022857"/>
    </source>
</evidence>
<feature type="binding site" evidence="11">
    <location>
        <begin position="324"/>
        <end position="328"/>
    </location>
    <ligand>
        <name>FMN</name>
        <dbReference type="ChEBI" id="CHEBI:58210"/>
    </ligand>
</feature>
<evidence type="ECO:0000256" key="5">
    <source>
        <dbReference type="ARBA" id="ARBA00022630"/>
    </source>
</evidence>
<dbReference type="GO" id="GO:0009073">
    <property type="term" value="P:aromatic amino acid family biosynthetic process"/>
    <property type="evidence" value="ECO:0007669"/>
    <property type="project" value="UniProtKB-KW"/>
</dbReference>
<dbReference type="CDD" id="cd07304">
    <property type="entry name" value="Chorismate_synthase"/>
    <property type="match status" value="1"/>
</dbReference>
<gene>
    <name evidence="11 14" type="primary">aroC</name>
    <name evidence="14" type="ORF">NCTC10327_01070</name>
</gene>
<dbReference type="GO" id="GO:0010181">
    <property type="term" value="F:FMN binding"/>
    <property type="evidence" value="ECO:0007669"/>
    <property type="project" value="TreeGrafter"/>
</dbReference>
<comment type="function">
    <text evidence="11">Catalyzes the anti-1,4-elimination of the C-3 phosphate and the C-6 proR hydrogen from 5-enolpyruvylshikimate-3-phosphate (EPSP) to yield chorismate, which is the branch point compound that serves as the starting substrate for the three terminal pathways of aromatic amino acid biosynthesis. This reaction introduces a second double bond into the aromatic ring system.</text>
</comment>
<dbReference type="Proteomes" id="UP000269974">
    <property type="component" value="Unassembled WGS sequence"/>
</dbReference>
<feature type="binding site" evidence="11">
    <location>
        <position position="309"/>
    </location>
    <ligand>
        <name>FMN</name>
        <dbReference type="ChEBI" id="CHEBI:58210"/>
    </ligand>
</feature>
<dbReference type="GO" id="GO:0005829">
    <property type="term" value="C:cytosol"/>
    <property type="evidence" value="ECO:0007669"/>
    <property type="project" value="TreeGrafter"/>
</dbReference>
<dbReference type="GO" id="GO:0004107">
    <property type="term" value="F:chorismate synthase activity"/>
    <property type="evidence" value="ECO:0007669"/>
    <property type="project" value="UniProtKB-UniRule"/>
</dbReference>
<dbReference type="PROSITE" id="PS00787">
    <property type="entry name" value="CHORISMATE_SYNTHASE_1"/>
    <property type="match status" value="1"/>
</dbReference>
<evidence type="ECO:0000313" key="14">
    <source>
        <dbReference type="EMBL" id="VDG76429.1"/>
    </source>
</evidence>
<feature type="region of interest" description="Disordered" evidence="13">
    <location>
        <begin position="97"/>
        <end position="129"/>
    </location>
</feature>
<evidence type="ECO:0000256" key="3">
    <source>
        <dbReference type="ARBA" id="ARBA00013036"/>
    </source>
</evidence>
<dbReference type="GO" id="GO:0009423">
    <property type="term" value="P:chorismate biosynthetic process"/>
    <property type="evidence" value="ECO:0007669"/>
    <property type="project" value="UniProtKB-UniRule"/>
</dbReference>
<dbReference type="NCBIfam" id="TIGR00033">
    <property type="entry name" value="aroC"/>
    <property type="match status" value="1"/>
</dbReference>
<accession>A0A7Z8Y8V4</accession>
<keyword evidence="9 11" id="KW-0057">Aromatic amino acid biosynthesis</keyword>
<comment type="caution">
    <text evidence="14">The sequence shown here is derived from an EMBL/GenBank/DDBJ whole genome shotgun (WGS) entry which is preliminary data.</text>
</comment>
<sequence length="403" mass="42267">MFSWSTAGESHGQALVALVEGVPAGVSITSEDIRAALARRRLGYGRGARQKFEQDELTVLSGIRHGRTLGSPIAMVIGNSEWPKWEAVMAVDPVPPEALRKDAGKGDSQEIARNRKLTKPRPGHADLTGMNKFGFTDARNVLERASARETAARVAAGEVARQLLQQVAGIEIISHVISIGEAADDSGILPGPSDAAALDASPVRCLQEPAAQAMMAALDAAKKDGDTLGGVVEVIAYGVPQGLGSYTTPYGRLDASLAQAMMSIQAVKGVEIGDGFATARRRGSQAHDEIVREAGHTHRVTNRAGGIEGGMSNGEAIRIRLAFKPISTVPRSLRTIDTQTGEAASALHQRSDTSAVVPGAVIGEAMAALTLAGALTEKLGGDSVAEMKRNLHGFLQSIPEVRK</sequence>
<dbReference type="PANTHER" id="PTHR21085">
    <property type="entry name" value="CHORISMATE SYNTHASE"/>
    <property type="match status" value="1"/>
</dbReference>
<proteinExistence type="inferred from homology"/>
<keyword evidence="5 11" id="KW-0285">Flavoprotein</keyword>
<name>A0A7Z8Y8V4_9ACTO</name>
<keyword evidence="8 11" id="KW-0521">NADP</keyword>
<keyword evidence="10 11" id="KW-0456">Lyase</keyword>
<keyword evidence="6 11" id="KW-0288">FMN</keyword>
<feature type="binding site" evidence="11">
    <location>
        <begin position="265"/>
        <end position="266"/>
    </location>
    <ligand>
        <name>FMN</name>
        <dbReference type="ChEBI" id="CHEBI:58210"/>
    </ligand>
</feature>
<dbReference type="Gene3D" id="3.60.150.10">
    <property type="entry name" value="Chorismate synthase AroC"/>
    <property type="match status" value="1"/>
</dbReference>
<dbReference type="EC" id="4.2.3.5" evidence="3 11"/>
<evidence type="ECO:0000256" key="13">
    <source>
        <dbReference type="SAM" id="MobiDB-lite"/>
    </source>
</evidence>
<comment type="pathway">
    <text evidence="1 11 12">Metabolic intermediate biosynthesis; chorismate biosynthesis; chorismate from D-erythrose 4-phosphate and phosphoenolpyruvate: step 7/7.</text>
</comment>
<dbReference type="HAMAP" id="MF_00300">
    <property type="entry name" value="Chorismate_synth"/>
    <property type="match status" value="1"/>
</dbReference>
<dbReference type="AlphaFoldDB" id="A0A7Z8Y8V4"/>
<feature type="binding site" evidence="11">
    <location>
        <position position="46"/>
    </location>
    <ligand>
        <name>NADP(+)</name>
        <dbReference type="ChEBI" id="CHEBI:58349"/>
    </ligand>
</feature>
<feature type="binding site" evidence="11">
    <location>
        <position position="350"/>
    </location>
    <ligand>
        <name>FMN</name>
        <dbReference type="ChEBI" id="CHEBI:58210"/>
    </ligand>
</feature>
<evidence type="ECO:0000256" key="11">
    <source>
        <dbReference type="HAMAP-Rule" id="MF_00300"/>
    </source>
</evidence>